<comment type="caution">
    <text evidence="2">The sequence shown here is derived from an EMBL/GenBank/DDBJ whole genome shotgun (WGS) entry which is preliminary data.</text>
</comment>
<evidence type="ECO:0000313" key="3">
    <source>
        <dbReference type="Proteomes" id="UP000762676"/>
    </source>
</evidence>
<keyword evidence="1" id="KW-0812">Transmembrane</keyword>
<feature type="transmembrane region" description="Helical" evidence="1">
    <location>
        <begin position="43"/>
        <end position="62"/>
    </location>
</feature>
<keyword evidence="3" id="KW-1185">Reference proteome</keyword>
<keyword evidence="1" id="KW-0472">Membrane</keyword>
<name>A0AAV4FE82_9GAST</name>
<keyword evidence="1" id="KW-1133">Transmembrane helix</keyword>
<proteinExistence type="predicted"/>
<evidence type="ECO:0000256" key="1">
    <source>
        <dbReference type="SAM" id="Phobius"/>
    </source>
</evidence>
<accession>A0AAV4FE82</accession>
<organism evidence="2 3">
    <name type="scientific">Elysia marginata</name>
    <dbReference type="NCBI Taxonomy" id="1093978"/>
    <lineage>
        <taxon>Eukaryota</taxon>
        <taxon>Metazoa</taxon>
        <taxon>Spiralia</taxon>
        <taxon>Lophotrochozoa</taxon>
        <taxon>Mollusca</taxon>
        <taxon>Gastropoda</taxon>
        <taxon>Heterobranchia</taxon>
        <taxon>Euthyneura</taxon>
        <taxon>Panpulmonata</taxon>
        <taxon>Sacoglossa</taxon>
        <taxon>Placobranchoidea</taxon>
        <taxon>Plakobranchidae</taxon>
        <taxon>Elysia</taxon>
    </lineage>
</organism>
<dbReference type="AlphaFoldDB" id="A0AAV4FE82"/>
<gene>
    <name evidence="2" type="ORF">ElyMa_002098100</name>
</gene>
<sequence length="86" mass="9271">MTVLKWLYSRLSEPSTASQASNFTAIFIVWSRSRIGSFYLRETTALALTAAAVAVTAAAAVATRSPSVRAKNGMVITFKECQTRAP</sequence>
<reference evidence="2 3" key="1">
    <citation type="journal article" date="2021" name="Elife">
        <title>Chloroplast acquisition without the gene transfer in kleptoplastic sea slugs, Plakobranchus ocellatus.</title>
        <authorList>
            <person name="Maeda T."/>
            <person name="Takahashi S."/>
            <person name="Yoshida T."/>
            <person name="Shimamura S."/>
            <person name="Takaki Y."/>
            <person name="Nagai Y."/>
            <person name="Toyoda A."/>
            <person name="Suzuki Y."/>
            <person name="Arimoto A."/>
            <person name="Ishii H."/>
            <person name="Satoh N."/>
            <person name="Nishiyama T."/>
            <person name="Hasebe M."/>
            <person name="Maruyama T."/>
            <person name="Minagawa J."/>
            <person name="Obokata J."/>
            <person name="Shigenobu S."/>
        </authorList>
    </citation>
    <scope>NUCLEOTIDE SEQUENCE [LARGE SCALE GENOMIC DNA]</scope>
</reference>
<protein>
    <recommendedName>
        <fullName evidence="4">Secreted protein</fullName>
    </recommendedName>
</protein>
<dbReference type="Proteomes" id="UP000762676">
    <property type="component" value="Unassembled WGS sequence"/>
</dbReference>
<evidence type="ECO:0008006" key="4">
    <source>
        <dbReference type="Google" id="ProtNLM"/>
    </source>
</evidence>
<evidence type="ECO:0000313" key="2">
    <source>
        <dbReference type="EMBL" id="GFR71594.1"/>
    </source>
</evidence>
<dbReference type="EMBL" id="BMAT01004302">
    <property type="protein sequence ID" value="GFR71594.1"/>
    <property type="molecule type" value="Genomic_DNA"/>
</dbReference>